<name>A0A3E0HP36_9PSEU</name>
<gene>
    <name evidence="1" type="ORF">BCF44_105140</name>
</gene>
<dbReference type="AlphaFoldDB" id="A0A3E0HP36"/>
<sequence>MAASTNVSTGSQEFAQIAQDLHNNYKPASASAKAQALAQVKRQITKGAIVVHLPVGAGLAAGGAGVVVGVSGVTVVSIPIQGGGLVAPSALVVQIGLDGAMHTSEVQAASTSATSGVLTSWIDGQLYRHLASNDNGTMTSANTQVPSATPAGTMKPMDWWDDFTKCLSDHGVPAWVAAAISAICGLAGVAVDCAIGVAVWYAGVIAQCYGA</sequence>
<accession>A0A3E0HP36</accession>
<protein>
    <submittedName>
        <fullName evidence="1">Uncharacterized protein</fullName>
    </submittedName>
</protein>
<comment type="caution">
    <text evidence="1">The sequence shown here is derived from an EMBL/GenBank/DDBJ whole genome shotgun (WGS) entry which is preliminary data.</text>
</comment>
<dbReference type="EMBL" id="QUNO01000005">
    <property type="protein sequence ID" value="REH48282.1"/>
    <property type="molecule type" value="Genomic_DNA"/>
</dbReference>
<evidence type="ECO:0000313" key="1">
    <source>
        <dbReference type="EMBL" id="REH48282.1"/>
    </source>
</evidence>
<organism evidence="1 2">
    <name type="scientific">Kutzneria buriramensis</name>
    <dbReference type="NCBI Taxonomy" id="1045776"/>
    <lineage>
        <taxon>Bacteria</taxon>
        <taxon>Bacillati</taxon>
        <taxon>Actinomycetota</taxon>
        <taxon>Actinomycetes</taxon>
        <taxon>Pseudonocardiales</taxon>
        <taxon>Pseudonocardiaceae</taxon>
        <taxon>Kutzneria</taxon>
    </lineage>
</organism>
<keyword evidence="2" id="KW-1185">Reference proteome</keyword>
<proteinExistence type="predicted"/>
<reference evidence="1 2" key="1">
    <citation type="submission" date="2018-08" db="EMBL/GenBank/DDBJ databases">
        <title>Genomic Encyclopedia of Archaeal and Bacterial Type Strains, Phase II (KMG-II): from individual species to whole genera.</title>
        <authorList>
            <person name="Goeker M."/>
        </authorList>
    </citation>
    <scope>NUCLEOTIDE SEQUENCE [LARGE SCALE GENOMIC DNA]</scope>
    <source>
        <strain evidence="1 2">DSM 45791</strain>
    </source>
</reference>
<evidence type="ECO:0000313" key="2">
    <source>
        <dbReference type="Proteomes" id="UP000256269"/>
    </source>
</evidence>
<dbReference type="Proteomes" id="UP000256269">
    <property type="component" value="Unassembled WGS sequence"/>
</dbReference>